<comment type="subcellular location">
    <subcellularLocation>
        <location evidence="1">Membrane</location>
    </subcellularLocation>
</comment>
<evidence type="ECO:0000256" key="5">
    <source>
        <dbReference type="SAM" id="Phobius"/>
    </source>
</evidence>
<evidence type="ECO:0000256" key="3">
    <source>
        <dbReference type="ARBA" id="ARBA00022989"/>
    </source>
</evidence>
<keyword evidence="4 5" id="KW-0472">Membrane</keyword>
<dbReference type="PANTHER" id="PTHR46641:SF2">
    <property type="entry name" value="FMRFAMIDE RECEPTOR"/>
    <property type="match status" value="1"/>
</dbReference>
<keyword evidence="8" id="KW-1185">Reference proteome</keyword>
<comment type="caution">
    <text evidence="7">The sequence shown here is derived from an EMBL/GenBank/DDBJ whole genome shotgun (WGS) entry which is preliminary data.</text>
</comment>
<sequence length="396" mass="44219">MIRIADYVIELVLGSLVILVGLVTNCLSARVFWHQGFTQHHVNVTLLGLALSDLTCLTCAAVYRFSYLQGQFTWWYERIILPFGLSQVAMCRVTFCLTALLSLERWISVCHPLRARSWLRKSNLTQATVITALFSIALNVPALLVKAYSSTQRATNDTSDSGAIEALNGKANSTAGLCWMDAFTTLNSTACRKIPQLPMSDVLVQESFETNTTTPKSESSFLSSDDPHLAHQVMVLLLTPDANITYVIVCTLVVFPGICNNLVTFCTVSIILKLRKMSRKRLSLSETPNGQNPADMTLKISVRETRLVKSILAVMIIFIVCHSPTSAWAHAILFGGATLLRKQPILHSYLMTGFMFLETVNSSVNFFVYITYFPGFKRSFKQLYPCFPLKNTERKT</sequence>
<feature type="transmembrane region" description="Helical" evidence="5">
    <location>
        <begin position="307"/>
        <end position="329"/>
    </location>
</feature>
<protein>
    <recommendedName>
        <fullName evidence="6">G-protein coupled receptors family 1 profile domain-containing protein</fullName>
    </recommendedName>
</protein>
<keyword evidence="2 5" id="KW-0812">Transmembrane</keyword>
<feature type="transmembrane region" description="Helical" evidence="5">
    <location>
        <begin position="124"/>
        <end position="144"/>
    </location>
</feature>
<feature type="transmembrane region" description="Helical" evidence="5">
    <location>
        <begin position="244"/>
        <end position="272"/>
    </location>
</feature>
<accession>A0AAE0ZJN6</accession>
<gene>
    <name evidence="7" type="ORF">RRG08_062077</name>
</gene>
<dbReference type="EMBL" id="JAWDGP010003891">
    <property type="protein sequence ID" value="KAK3769737.1"/>
    <property type="molecule type" value="Genomic_DNA"/>
</dbReference>
<evidence type="ECO:0000313" key="7">
    <source>
        <dbReference type="EMBL" id="KAK3769737.1"/>
    </source>
</evidence>
<dbReference type="GO" id="GO:0016020">
    <property type="term" value="C:membrane"/>
    <property type="evidence" value="ECO:0007669"/>
    <property type="project" value="UniProtKB-SubCell"/>
</dbReference>
<dbReference type="AlphaFoldDB" id="A0AAE0ZJN6"/>
<evidence type="ECO:0000256" key="1">
    <source>
        <dbReference type="ARBA" id="ARBA00004370"/>
    </source>
</evidence>
<keyword evidence="3 5" id="KW-1133">Transmembrane helix</keyword>
<reference evidence="7" key="1">
    <citation type="journal article" date="2023" name="G3 (Bethesda)">
        <title>A reference genome for the long-term kleptoplast-retaining sea slug Elysia crispata morphotype clarki.</title>
        <authorList>
            <person name="Eastman K.E."/>
            <person name="Pendleton A.L."/>
            <person name="Shaikh M.A."/>
            <person name="Suttiyut T."/>
            <person name="Ogas R."/>
            <person name="Tomko P."/>
            <person name="Gavelis G."/>
            <person name="Widhalm J.R."/>
            <person name="Wisecaver J.H."/>
        </authorList>
    </citation>
    <scope>NUCLEOTIDE SEQUENCE</scope>
    <source>
        <strain evidence="7">ECLA1</strain>
    </source>
</reference>
<dbReference type="SUPFAM" id="SSF81321">
    <property type="entry name" value="Family A G protein-coupled receptor-like"/>
    <property type="match status" value="1"/>
</dbReference>
<dbReference type="GO" id="GO:0004930">
    <property type="term" value="F:G protein-coupled receptor activity"/>
    <property type="evidence" value="ECO:0007669"/>
    <property type="project" value="InterPro"/>
</dbReference>
<organism evidence="7 8">
    <name type="scientific">Elysia crispata</name>
    <name type="common">lettuce slug</name>
    <dbReference type="NCBI Taxonomy" id="231223"/>
    <lineage>
        <taxon>Eukaryota</taxon>
        <taxon>Metazoa</taxon>
        <taxon>Spiralia</taxon>
        <taxon>Lophotrochozoa</taxon>
        <taxon>Mollusca</taxon>
        <taxon>Gastropoda</taxon>
        <taxon>Heterobranchia</taxon>
        <taxon>Euthyneura</taxon>
        <taxon>Panpulmonata</taxon>
        <taxon>Sacoglossa</taxon>
        <taxon>Placobranchoidea</taxon>
        <taxon>Plakobranchidae</taxon>
        <taxon>Elysia</taxon>
    </lineage>
</organism>
<dbReference type="Gene3D" id="1.20.1070.10">
    <property type="entry name" value="Rhodopsin 7-helix transmembrane proteins"/>
    <property type="match status" value="1"/>
</dbReference>
<feature type="transmembrane region" description="Helical" evidence="5">
    <location>
        <begin position="12"/>
        <end position="33"/>
    </location>
</feature>
<dbReference type="PRINTS" id="PR00237">
    <property type="entry name" value="GPCRRHODOPSN"/>
</dbReference>
<dbReference type="InterPro" id="IPR000276">
    <property type="entry name" value="GPCR_Rhodpsn"/>
</dbReference>
<dbReference type="InterPro" id="IPR052954">
    <property type="entry name" value="GPCR-Ligand_Int"/>
</dbReference>
<feature type="transmembrane region" description="Helical" evidence="5">
    <location>
        <begin position="45"/>
        <end position="67"/>
    </location>
</feature>
<dbReference type="Pfam" id="PF00001">
    <property type="entry name" value="7tm_1"/>
    <property type="match status" value="1"/>
</dbReference>
<evidence type="ECO:0000259" key="6">
    <source>
        <dbReference type="PROSITE" id="PS50262"/>
    </source>
</evidence>
<evidence type="ECO:0000256" key="2">
    <source>
        <dbReference type="ARBA" id="ARBA00022692"/>
    </source>
</evidence>
<dbReference type="PANTHER" id="PTHR46641">
    <property type="entry name" value="FMRFAMIDE RECEPTOR-RELATED"/>
    <property type="match status" value="1"/>
</dbReference>
<dbReference type="Proteomes" id="UP001283361">
    <property type="component" value="Unassembled WGS sequence"/>
</dbReference>
<proteinExistence type="predicted"/>
<evidence type="ECO:0000313" key="8">
    <source>
        <dbReference type="Proteomes" id="UP001283361"/>
    </source>
</evidence>
<evidence type="ECO:0000256" key="4">
    <source>
        <dbReference type="ARBA" id="ARBA00023136"/>
    </source>
</evidence>
<feature type="transmembrane region" description="Helical" evidence="5">
    <location>
        <begin position="349"/>
        <end position="372"/>
    </location>
</feature>
<name>A0AAE0ZJN6_9GAST</name>
<dbReference type="PROSITE" id="PS50262">
    <property type="entry name" value="G_PROTEIN_RECEP_F1_2"/>
    <property type="match status" value="1"/>
</dbReference>
<dbReference type="InterPro" id="IPR017452">
    <property type="entry name" value="GPCR_Rhodpsn_7TM"/>
</dbReference>
<feature type="domain" description="G-protein coupled receptors family 1 profile" evidence="6">
    <location>
        <begin position="14"/>
        <end position="369"/>
    </location>
</feature>